<comment type="subcellular location">
    <subcellularLocation>
        <location evidence="1">Cell membrane</location>
    </subcellularLocation>
</comment>
<dbReference type="EMBL" id="JAGQHS010000154">
    <property type="protein sequence ID" value="MCA9758243.1"/>
    <property type="molecule type" value="Genomic_DNA"/>
</dbReference>
<evidence type="ECO:0000256" key="2">
    <source>
        <dbReference type="ARBA" id="ARBA00022475"/>
    </source>
</evidence>
<evidence type="ECO:0000259" key="8">
    <source>
        <dbReference type="Pfam" id="PF04784"/>
    </source>
</evidence>
<dbReference type="Gene3D" id="3.90.550.10">
    <property type="entry name" value="Spore Coat Polysaccharide Biosynthesis Protein SpsA, Chain A"/>
    <property type="match status" value="1"/>
</dbReference>
<gene>
    <name evidence="9" type="ORF">KDA27_20785</name>
</gene>
<feature type="domain" description="DUF547" evidence="8">
    <location>
        <begin position="362"/>
        <end position="476"/>
    </location>
</feature>
<dbReference type="PANTHER" id="PTHR43646:SF2">
    <property type="entry name" value="GLYCOSYLTRANSFERASE 2-LIKE DOMAIN-CONTAINING PROTEIN"/>
    <property type="match status" value="1"/>
</dbReference>
<evidence type="ECO:0000256" key="4">
    <source>
        <dbReference type="ARBA" id="ARBA00022679"/>
    </source>
</evidence>
<dbReference type="SUPFAM" id="SSF53448">
    <property type="entry name" value="Nucleotide-diphospho-sugar transferases"/>
    <property type="match status" value="1"/>
</dbReference>
<dbReference type="InterPro" id="IPR006869">
    <property type="entry name" value="DUF547"/>
</dbReference>
<keyword evidence="3" id="KW-0328">Glycosyltransferase</keyword>
<evidence type="ECO:0000256" key="6">
    <source>
        <dbReference type="SAM" id="MobiDB-lite"/>
    </source>
</evidence>
<keyword evidence="2" id="KW-1003">Cell membrane</keyword>
<keyword evidence="5" id="KW-0472">Membrane</keyword>
<comment type="caution">
    <text evidence="9">The sequence shown here is derived from an EMBL/GenBank/DDBJ whole genome shotgun (WGS) entry which is preliminary data.</text>
</comment>
<name>A0A956SHA9_UNCEI</name>
<dbReference type="PANTHER" id="PTHR43646">
    <property type="entry name" value="GLYCOSYLTRANSFERASE"/>
    <property type="match status" value="1"/>
</dbReference>
<protein>
    <submittedName>
        <fullName evidence="9">DUF547 domain-containing protein</fullName>
    </submittedName>
</protein>
<organism evidence="9 10">
    <name type="scientific">Eiseniibacteriota bacterium</name>
    <dbReference type="NCBI Taxonomy" id="2212470"/>
    <lineage>
        <taxon>Bacteria</taxon>
        <taxon>Candidatus Eiseniibacteriota</taxon>
    </lineage>
</organism>
<evidence type="ECO:0000256" key="1">
    <source>
        <dbReference type="ARBA" id="ARBA00004236"/>
    </source>
</evidence>
<reference evidence="9" key="1">
    <citation type="submission" date="2020-04" db="EMBL/GenBank/DDBJ databases">
        <authorList>
            <person name="Zhang T."/>
        </authorList>
    </citation>
    <scope>NUCLEOTIDE SEQUENCE</scope>
    <source>
        <strain evidence="9">HKST-UBA02</strain>
    </source>
</reference>
<feature type="domain" description="Glycosyltransferase 2-like" evidence="7">
    <location>
        <begin position="11"/>
        <end position="132"/>
    </location>
</feature>
<feature type="region of interest" description="Disordered" evidence="6">
    <location>
        <begin position="253"/>
        <end position="273"/>
    </location>
</feature>
<reference evidence="9" key="2">
    <citation type="journal article" date="2021" name="Microbiome">
        <title>Successional dynamics and alternative stable states in a saline activated sludge microbial community over 9 years.</title>
        <authorList>
            <person name="Wang Y."/>
            <person name="Ye J."/>
            <person name="Ju F."/>
            <person name="Liu L."/>
            <person name="Boyd J.A."/>
            <person name="Deng Y."/>
            <person name="Parks D.H."/>
            <person name="Jiang X."/>
            <person name="Yin X."/>
            <person name="Woodcroft B.J."/>
            <person name="Tyson G.W."/>
            <person name="Hugenholtz P."/>
            <person name="Polz M.F."/>
            <person name="Zhang T."/>
        </authorList>
    </citation>
    <scope>NUCLEOTIDE SEQUENCE</scope>
    <source>
        <strain evidence="9">HKST-UBA02</strain>
    </source>
</reference>
<evidence type="ECO:0000313" key="9">
    <source>
        <dbReference type="EMBL" id="MCA9758243.1"/>
    </source>
</evidence>
<evidence type="ECO:0000256" key="3">
    <source>
        <dbReference type="ARBA" id="ARBA00022676"/>
    </source>
</evidence>
<evidence type="ECO:0000256" key="5">
    <source>
        <dbReference type="ARBA" id="ARBA00023136"/>
    </source>
</evidence>
<dbReference type="InterPro" id="IPR029044">
    <property type="entry name" value="Nucleotide-diphossugar_trans"/>
</dbReference>
<accession>A0A956SHA9</accession>
<evidence type="ECO:0000313" key="10">
    <source>
        <dbReference type="Proteomes" id="UP000739538"/>
    </source>
</evidence>
<sequence length="568" mass="63369">MAPRSSRLRISVIVPVHGEGEEPASLLEQLTAAPEVVEVWLVEAPSDPAPVPISLGPGDKVRRVSSLERGRATQMNLGAELAEGELLLFLHADSRLAAGALPALVEAFQARSVDAAAFRFAFREPDPRLWLLGALGRAVASINPYAFGDQGFAVRRERFLRDGAFPNVPLLEDWLAVRRYRGEGTFRLLEIPCRTSGRRFLERGVLRQVWQNASLLYRFSQGVPLERLAEEYRRGPEGPDKRVVPTVVAAFRSQDGSQDRSPSRSNGRASGRSKAAARISTAVLAGLLASYGLAVGQSASGPATISESVQEPGPLWGALDALLGARVDEDGLVRYVGILEDPDFVRAWQRLQAVTEAELGAWPVPEQIAFWINAYNLATLRLIGEHYPIQGRFPIDLIYPDNSILMIPGRWDNAYEIAGETRSLDSIEHEILRRQFQEPRIHFAIVCASLGCPVLRREAFRGTELESQLEDQAVRYFGRPTGLRFEPRSDRSRPRVELTKILDWFGDDFSPLEPDPAIRAVQRGDRGELVARVARWFPEDVRQALRSRRADFGWIDYDWTLNERAALK</sequence>
<dbReference type="AlphaFoldDB" id="A0A956SHA9"/>
<dbReference type="Pfam" id="PF04784">
    <property type="entry name" value="DUF547"/>
    <property type="match status" value="1"/>
</dbReference>
<evidence type="ECO:0000259" key="7">
    <source>
        <dbReference type="Pfam" id="PF00535"/>
    </source>
</evidence>
<proteinExistence type="predicted"/>
<keyword evidence="4" id="KW-0808">Transferase</keyword>
<feature type="compositionally biased region" description="Low complexity" evidence="6">
    <location>
        <begin position="263"/>
        <end position="273"/>
    </location>
</feature>
<dbReference type="GO" id="GO:0016757">
    <property type="term" value="F:glycosyltransferase activity"/>
    <property type="evidence" value="ECO:0007669"/>
    <property type="project" value="UniProtKB-KW"/>
</dbReference>
<dbReference type="InterPro" id="IPR001173">
    <property type="entry name" value="Glyco_trans_2-like"/>
</dbReference>
<dbReference type="Proteomes" id="UP000739538">
    <property type="component" value="Unassembled WGS sequence"/>
</dbReference>
<dbReference type="Pfam" id="PF00535">
    <property type="entry name" value="Glycos_transf_2"/>
    <property type="match status" value="1"/>
</dbReference>
<dbReference type="GO" id="GO:0005886">
    <property type="term" value="C:plasma membrane"/>
    <property type="evidence" value="ECO:0007669"/>
    <property type="project" value="UniProtKB-SubCell"/>
</dbReference>